<feature type="compositionally biased region" description="Low complexity" evidence="1">
    <location>
        <begin position="131"/>
        <end position="145"/>
    </location>
</feature>
<sequence>MLTLRSDDAEAIVYPSDDPPDDDDRHAKLSRRGPQFLLDGDDAADLVINSPDEPEARAFIEETDFETESVVVVQRTIEDCYERRVLSVQARDDNFRTEYCRTLKSPTTRCKADREVMEALFFRVQRAYEDSPSSRSSSESMSCPPTVRDSLDGASETNGSADETTDGATGGEP</sequence>
<evidence type="ECO:0000313" key="2">
    <source>
        <dbReference type="EMBL" id="TYT61167.1"/>
    </source>
</evidence>
<feature type="region of interest" description="Disordered" evidence="1">
    <location>
        <begin position="1"/>
        <end position="33"/>
    </location>
</feature>
<name>A0A5D5AK08_9EURY</name>
<evidence type="ECO:0000256" key="1">
    <source>
        <dbReference type="SAM" id="MobiDB-lite"/>
    </source>
</evidence>
<dbReference type="AlphaFoldDB" id="A0A5D5AK08"/>
<dbReference type="EMBL" id="VTAW01000022">
    <property type="protein sequence ID" value="TYT61167.1"/>
    <property type="molecule type" value="Genomic_DNA"/>
</dbReference>
<evidence type="ECO:0000313" key="3">
    <source>
        <dbReference type="Proteomes" id="UP000324104"/>
    </source>
</evidence>
<comment type="caution">
    <text evidence="2">The sequence shown here is derived from an EMBL/GenBank/DDBJ whole genome shotgun (WGS) entry which is preliminary data.</text>
</comment>
<dbReference type="Proteomes" id="UP000324104">
    <property type="component" value="Unassembled WGS sequence"/>
</dbReference>
<keyword evidence="3" id="KW-1185">Reference proteome</keyword>
<gene>
    <name evidence="2" type="ORF">FYC77_15170</name>
</gene>
<organism evidence="2 3">
    <name type="scientific">Natrialba swarupiae</name>
    <dbReference type="NCBI Taxonomy" id="2448032"/>
    <lineage>
        <taxon>Archaea</taxon>
        <taxon>Methanobacteriati</taxon>
        <taxon>Methanobacteriota</taxon>
        <taxon>Stenosarchaea group</taxon>
        <taxon>Halobacteria</taxon>
        <taxon>Halobacteriales</taxon>
        <taxon>Natrialbaceae</taxon>
        <taxon>Natrialba</taxon>
    </lineage>
</organism>
<feature type="region of interest" description="Disordered" evidence="1">
    <location>
        <begin position="128"/>
        <end position="173"/>
    </location>
</feature>
<accession>A0A5D5AK08</accession>
<reference evidence="2 3" key="1">
    <citation type="submission" date="2019-08" db="EMBL/GenBank/DDBJ databases">
        <title>Archaea genome.</title>
        <authorList>
            <person name="Kajale S."/>
            <person name="Shouche Y."/>
            <person name="Deshpande N."/>
            <person name="Sharma A."/>
        </authorList>
    </citation>
    <scope>NUCLEOTIDE SEQUENCE [LARGE SCALE GENOMIC DNA]</scope>
    <source>
        <strain evidence="2 3">ESP3B_9</strain>
    </source>
</reference>
<proteinExistence type="predicted"/>
<protein>
    <submittedName>
        <fullName evidence="2">Uncharacterized protein</fullName>
    </submittedName>
</protein>